<dbReference type="EMBL" id="JAKUDL010000001">
    <property type="protein sequence ID" value="MCH4293133.1"/>
    <property type="molecule type" value="Genomic_DNA"/>
</dbReference>
<dbReference type="RefSeq" id="WP_240589742.1">
    <property type="nucleotide sequence ID" value="NZ_JAKUDL010000001.1"/>
</dbReference>
<dbReference type="InterPro" id="IPR012292">
    <property type="entry name" value="Globin/Proto"/>
</dbReference>
<dbReference type="CDD" id="cd01949">
    <property type="entry name" value="GGDEF"/>
    <property type="match status" value="1"/>
</dbReference>
<evidence type="ECO:0000313" key="7">
    <source>
        <dbReference type="Proteomes" id="UP001297581"/>
    </source>
</evidence>
<protein>
    <recommendedName>
        <fullName evidence="2">Diguanylate cyclase DosC</fullName>
        <ecNumber evidence="1">2.7.7.65</ecNumber>
    </recommendedName>
    <alternativeName>
        <fullName evidence="3">Direct oxygen-sensing cyclase</fullName>
    </alternativeName>
</protein>
<dbReference type="Pfam" id="PF00990">
    <property type="entry name" value="GGDEF"/>
    <property type="match status" value="1"/>
</dbReference>
<dbReference type="SUPFAM" id="SSF46458">
    <property type="entry name" value="Globin-like"/>
    <property type="match status" value="1"/>
</dbReference>
<comment type="catalytic activity">
    <reaction evidence="4">
        <text>2 GTP = 3',3'-c-di-GMP + 2 diphosphate</text>
        <dbReference type="Rhea" id="RHEA:24898"/>
        <dbReference type="ChEBI" id="CHEBI:33019"/>
        <dbReference type="ChEBI" id="CHEBI:37565"/>
        <dbReference type="ChEBI" id="CHEBI:58805"/>
        <dbReference type="EC" id="2.7.7.65"/>
    </reaction>
</comment>
<evidence type="ECO:0000313" key="6">
    <source>
        <dbReference type="EMBL" id="MCH4293133.1"/>
    </source>
</evidence>
<evidence type="ECO:0000259" key="5">
    <source>
        <dbReference type="PROSITE" id="PS50887"/>
    </source>
</evidence>
<keyword evidence="7" id="KW-1185">Reference proteome</keyword>
<dbReference type="Proteomes" id="UP001297581">
    <property type="component" value="Unassembled WGS sequence"/>
</dbReference>
<evidence type="ECO:0000256" key="2">
    <source>
        <dbReference type="ARBA" id="ARBA00015125"/>
    </source>
</evidence>
<evidence type="ECO:0000256" key="1">
    <source>
        <dbReference type="ARBA" id="ARBA00012528"/>
    </source>
</evidence>
<dbReference type="PANTHER" id="PTHR45138">
    <property type="entry name" value="REGULATORY COMPONENTS OF SENSORY TRANSDUCTION SYSTEM"/>
    <property type="match status" value="1"/>
</dbReference>
<evidence type="ECO:0000256" key="4">
    <source>
        <dbReference type="ARBA" id="ARBA00034247"/>
    </source>
</evidence>
<dbReference type="PROSITE" id="PS50887">
    <property type="entry name" value="GGDEF"/>
    <property type="match status" value="1"/>
</dbReference>
<dbReference type="EC" id="2.7.7.65" evidence="1"/>
<dbReference type="NCBIfam" id="TIGR00254">
    <property type="entry name" value="GGDEF"/>
    <property type="match status" value="1"/>
</dbReference>
<dbReference type="InterPro" id="IPR029787">
    <property type="entry name" value="Nucleotide_cyclase"/>
</dbReference>
<comment type="caution">
    <text evidence="6">The sequence shown here is derived from an EMBL/GenBank/DDBJ whole genome shotgun (WGS) entry which is preliminary data.</text>
</comment>
<proteinExistence type="predicted"/>
<dbReference type="Gene3D" id="3.30.70.270">
    <property type="match status" value="1"/>
</dbReference>
<dbReference type="SMART" id="SM00267">
    <property type="entry name" value="GGDEF"/>
    <property type="match status" value="1"/>
</dbReference>
<dbReference type="InterPro" id="IPR009050">
    <property type="entry name" value="Globin-like_sf"/>
</dbReference>
<name>A0AAJ1EZC9_9GAMM</name>
<evidence type="ECO:0000256" key="3">
    <source>
        <dbReference type="ARBA" id="ARBA00029839"/>
    </source>
</evidence>
<dbReference type="InterPro" id="IPR050469">
    <property type="entry name" value="Diguanylate_Cyclase"/>
</dbReference>
<sequence>MKERIQQTLLEQYKISELEIQSRKKLFELSDSELEALHDYRFLIEEHSGSIIGRFYELVSQDEHATLLIGDTDTFERLKLGLNKYILDMFSGFYDSEYVNNRLRIGLVHKRIGLEPKYFISAQRYLTSVIQESIRQIIADPDEAWRIGLLVERLISFDTSWIFDTYITSLVDEMRSQNAKNDLYVRSLESKIKYLEGLANKDVLTELYNKRAFRELLRREMLLSKRTNSTISIIYIDVDSFKGINDSRGHETGDKVLGSLGQIIKQVVRETDIPSRQGGDEFCIALLDCTLKEAKTKAELIIEHFSSAFAEYSISIGIVEMLDKVDVDVDSLLHRADQKMYLAKKSKGNKICE</sequence>
<dbReference type="PANTHER" id="PTHR45138:SF9">
    <property type="entry name" value="DIGUANYLATE CYCLASE DGCM-RELATED"/>
    <property type="match status" value="1"/>
</dbReference>
<dbReference type="InterPro" id="IPR043128">
    <property type="entry name" value="Rev_trsase/Diguanyl_cyclase"/>
</dbReference>
<dbReference type="AlphaFoldDB" id="A0AAJ1EZC9"/>
<dbReference type="InterPro" id="IPR044398">
    <property type="entry name" value="Globin-sensor_dom"/>
</dbReference>
<dbReference type="Gene3D" id="1.10.490.10">
    <property type="entry name" value="Globins"/>
    <property type="match status" value="1"/>
</dbReference>
<feature type="domain" description="GGDEF" evidence="5">
    <location>
        <begin position="229"/>
        <end position="353"/>
    </location>
</feature>
<organism evidence="6 7">
    <name type="scientific">Shewanella zhuhaiensis</name>
    <dbReference type="NCBI Taxonomy" id="2919576"/>
    <lineage>
        <taxon>Bacteria</taxon>
        <taxon>Pseudomonadati</taxon>
        <taxon>Pseudomonadota</taxon>
        <taxon>Gammaproteobacteria</taxon>
        <taxon>Alteromonadales</taxon>
        <taxon>Shewanellaceae</taxon>
        <taxon>Shewanella</taxon>
    </lineage>
</organism>
<dbReference type="InterPro" id="IPR000160">
    <property type="entry name" value="GGDEF_dom"/>
</dbReference>
<dbReference type="GO" id="GO:0020037">
    <property type="term" value="F:heme binding"/>
    <property type="evidence" value="ECO:0007669"/>
    <property type="project" value="InterPro"/>
</dbReference>
<gene>
    <name evidence="6" type="ORF">MJ923_02280</name>
</gene>
<dbReference type="GO" id="GO:0019825">
    <property type="term" value="F:oxygen binding"/>
    <property type="evidence" value="ECO:0007669"/>
    <property type="project" value="InterPro"/>
</dbReference>
<dbReference type="SUPFAM" id="SSF55073">
    <property type="entry name" value="Nucleotide cyclase"/>
    <property type="match status" value="1"/>
</dbReference>
<reference evidence="6 7" key="1">
    <citation type="submission" date="2022-02" db="EMBL/GenBank/DDBJ databases">
        <title>The genome sequence of Shewanella sp. 3B26.</title>
        <authorList>
            <person name="Du J."/>
        </authorList>
    </citation>
    <scope>NUCLEOTIDE SEQUENCE [LARGE SCALE GENOMIC DNA]</scope>
    <source>
        <strain evidence="6 7">3B26</strain>
    </source>
</reference>
<dbReference type="GO" id="GO:0052621">
    <property type="term" value="F:diguanylate cyclase activity"/>
    <property type="evidence" value="ECO:0007669"/>
    <property type="project" value="UniProtKB-EC"/>
</dbReference>
<dbReference type="Pfam" id="PF11563">
    <property type="entry name" value="Protoglobin"/>
    <property type="match status" value="1"/>
</dbReference>
<accession>A0AAJ1EZC9</accession>